<evidence type="ECO:0000313" key="2">
    <source>
        <dbReference type="Proteomes" id="UP001314635"/>
    </source>
</evidence>
<comment type="caution">
    <text evidence="1">The sequence shown here is derived from an EMBL/GenBank/DDBJ whole genome shotgun (WGS) entry which is preliminary data.</text>
</comment>
<protein>
    <submittedName>
        <fullName evidence="1">Uncharacterized protein</fullName>
    </submittedName>
</protein>
<gene>
    <name evidence="1" type="ORF">JQ619_27070</name>
</gene>
<proteinExistence type="predicted"/>
<name>A0ABS5GDL5_9BRAD</name>
<sequence length="73" mass="8095">MAVQIVMDRTGDSRYLFDPASPAQVAEAERLFRHLTDRGFTATARVAPGRLEIIRSFDPGVEESVFFPRLVGG</sequence>
<keyword evidence="2" id="KW-1185">Reference proteome</keyword>
<evidence type="ECO:0000313" key="1">
    <source>
        <dbReference type="EMBL" id="MBR1139425.1"/>
    </source>
</evidence>
<accession>A0ABS5GDL5</accession>
<dbReference type="EMBL" id="JAFCLK010000029">
    <property type="protein sequence ID" value="MBR1139425.1"/>
    <property type="molecule type" value="Genomic_DNA"/>
</dbReference>
<reference evidence="2" key="1">
    <citation type="journal article" date="2021" name="ISME J.">
        <title>Evolutionary origin and ecological implication of a unique nif island in free-living Bradyrhizobium lineages.</title>
        <authorList>
            <person name="Tao J."/>
        </authorList>
    </citation>
    <scope>NUCLEOTIDE SEQUENCE [LARGE SCALE GENOMIC DNA]</scope>
    <source>
        <strain evidence="2">SZCCT0094</strain>
    </source>
</reference>
<dbReference type="Proteomes" id="UP001314635">
    <property type="component" value="Unassembled WGS sequence"/>
</dbReference>
<dbReference type="RefSeq" id="WP_172236265.1">
    <property type="nucleotide sequence ID" value="NZ_JABFDP010000007.1"/>
</dbReference>
<organism evidence="1 2">
    <name type="scientific">Bradyrhizobium denitrificans</name>
    <dbReference type="NCBI Taxonomy" id="2734912"/>
    <lineage>
        <taxon>Bacteria</taxon>
        <taxon>Pseudomonadati</taxon>
        <taxon>Pseudomonadota</taxon>
        <taxon>Alphaproteobacteria</taxon>
        <taxon>Hyphomicrobiales</taxon>
        <taxon>Nitrobacteraceae</taxon>
        <taxon>Bradyrhizobium</taxon>
    </lineage>
</organism>